<reference evidence="11 12" key="1">
    <citation type="submission" date="2016-12" db="EMBL/GenBank/DDBJ databases">
        <title>Isolation and genomic insights into novel planktonic Zetaproteobacteria from stratified waters of the Chesapeake Bay.</title>
        <authorList>
            <person name="McAllister S.M."/>
            <person name="Kato S."/>
            <person name="Chan C.S."/>
            <person name="Chiu B.K."/>
            <person name="Field E.K."/>
        </authorList>
    </citation>
    <scope>NUCLEOTIDE SEQUENCE [LARGE SCALE GENOMIC DNA]</scope>
    <source>
        <strain evidence="11 12">CP-8</strain>
    </source>
</reference>
<evidence type="ECO:0000313" key="12">
    <source>
        <dbReference type="Proteomes" id="UP000231637"/>
    </source>
</evidence>
<dbReference type="InterPro" id="IPR006685">
    <property type="entry name" value="MscS_channel_2nd"/>
</dbReference>
<evidence type="ECO:0000256" key="5">
    <source>
        <dbReference type="ARBA" id="ARBA00022989"/>
    </source>
</evidence>
<sequence>MPETSNIQELISVYVIPWGINIALALAIFVVGRRVAKILLSVVDKMLRKADLDPILVNFVHSILNALLLLVIIIASLDQLGVDTTSFIALIGAAGLAVGLALQGSLQNFAAGVLLIVFRPFKVGDFVEAAGTSGVIEVIGIFTTTMKTGDNREIIIPNGSIYNGTITNYSARPTRRVDMVFGIGYGDDIRKAKEIMQGIIDADERILKEPAPLIAVGALADSSVNFNVRPWVNSGDYWPVYFDLNEKIKLAFDENGISIPYPQMDLHISKPE</sequence>
<evidence type="ECO:0000256" key="7">
    <source>
        <dbReference type="RuleBase" id="RU369025"/>
    </source>
</evidence>
<dbReference type="GO" id="GO:0008381">
    <property type="term" value="F:mechanosensitive monoatomic ion channel activity"/>
    <property type="evidence" value="ECO:0007669"/>
    <property type="project" value="InterPro"/>
</dbReference>
<dbReference type="InterPro" id="IPR045275">
    <property type="entry name" value="MscS_archaea/bacteria_type"/>
</dbReference>
<dbReference type="InterPro" id="IPR023408">
    <property type="entry name" value="MscS_beta-dom_sf"/>
</dbReference>
<keyword evidence="7" id="KW-0406">Ion transport</keyword>
<dbReference type="Gene3D" id="2.30.30.60">
    <property type="match status" value="1"/>
</dbReference>
<name>A0A2K8L175_9PROT</name>
<feature type="transmembrane region" description="Helical" evidence="7">
    <location>
        <begin position="12"/>
        <end position="31"/>
    </location>
</feature>
<dbReference type="EMBL" id="CP018800">
    <property type="protein sequence ID" value="ATX80993.1"/>
    <property type="molecule type" value="Genomic_DNA"/>
</dbReference>
<feature type="domain" description="Mechanosensitive ion channel MscS C-terminal" evidence="9">
    <location>
        <begin position="177"/>
        <end position="259"/>
    </location>
</feature>
<dbReference type="InterPro" id="IPR008910">
    <property type="entry name" value="MSC_TM_helix"/>
</dbReference>
<feature type="domain" description="Mechanosensitive ion channel MscS" evidence="8">
    <location>
        <begin position="105"/>
        <end position="170"/>
    </location>
</feature>
<dbReference type="InterPro" id="IPR049142">
    <property type="entry name" value="MS_channel_1st"/>
</dbReference>
<dbReference type="InterPro" id="IPR011014">
    <property type="entry name" value="MscS_channel_TM-2"/>
</dbReference>
<dbReference type="KEGG" id="mfn:Ga0123462_0114"/>
<evidence type="ECO:0000256" key="2">
    <source>
        <dbReference type="ARBA" id="ARBA00008017"/>
    </source>
</evidence>
<evidence type="ECO:0000256" key="1">
    <source>
        <dbReference type="ARBA" id="ARBA00004651"/>
    </source>
</evidence>
<dbReference type="Pfam" id="PF00924">
    <property type="entry name" value="MS_channel_2nd"/>
    <property type="match status" value="1"/>
</dbReference>
<comment type="subcellular location">
    <subcellularLocation>
        <location evidence="7">Cell inner membrane</location>
        <topology evidence="7">Multi-pass membrane protein</topology>
    </subcellularLocation>
    <subcellularLocation>
        <location evidence="1">Cell membrane</location>
        <topology evidence="1">Multi-pass membrane protein</topology>
    </subcellularLocation>
</comment>
<accession>A0A2K8L175</accession>
<keyword evidence="3" id="KW-1003">Cell membrane</keyword>
<dbReference type="PANTHER" id="PTHR30221">
    <property type="entry name" value="SMALL-CONDUCTANCE MECHANOSENSITIVE CHANNEL"/>
    <property type="match status" value="1"/>
</dbReference>
<proteinExistence type="inferred from homology"/>
<dbReference type="Pfam" id="PF21082">
    <property type="entry name" value="MS_channel_3rd"/>
    <property type="match status" value="1"/>
</dbReference>
<keyword evidence="7" id="KW-0997">Cell inner membrane</keyword>
<dbReference type="SUPFAM" id="SSF50182">
    <property type="entry name" value="Sm-like ribonucleoproteins"/>
    <property type="match status" value="1"/>
</dbReference>
<comment type="subunit">
    <text evidence="7">Homoheptamer.</text>
</comment>
<evidence type="ECO:0000259" key="8">
    <source>
        <dbReference type="Pfam" id="PF00924"/>
    </source>
</evidence>
<keyword evidence="12" id="KW-1185">Reference proteome</keyword>
<dbReference type="OrthoDB" id="9809206at2"/>
<feature type="transmembrane region" description="Helical" evidence="7">
    <location>
        <begin position="87"/>
        <end position="118"/>
    </location>
</feature>
<evidence type="ECO:0000256" key="4">
    <source>
        <dbReference type="ARBA" id="ARBA00022692"/>
    </source>
</evidence>
<dbReference type="InterPro" id="IPR011066">
    <property type="entry name" value="MscS_channel_C_sf"/>
</dbReference>
<comment type="function">
    <text evidence="7">Mechanosensitive channel that participates in the regulation of osmotic pressure changes within the cell, opening in response to stretch forces in the membrane lipid bilayer, without the need for other proteins. Contributes to normal resistance to hypoosmotic shock. Forms an ion channel of 1.0 nanosiemens conductance with a slight preference for anions.</text>
</comment>
<evidence type="ECO:0000256" key="6">
    <source>
        <dbReference type="ARBA" id="ARBA00023136"/>
    </source>
</evidence>
<dbReference type="InterPro" id="IPR049278">
    <property type="entry name" value="MS_channel_C"/>
</dbReference>
<dbReference type="InterPro" id="IPR010920">
    <property type="entry name" value="LSM_dom_sf"/>
</dbReference>
<gene>
    <name evidence="11" type="ORF">Ga0123462_0114</name>
</gene>
<keyword evidence="7" id="KW-0813">Transport</keyword>
<feature type="transmembrane region" description="Helical" evidence="7">
    <location>
        <begin position="55"/>
        <end position="75"/>
    </location>
</feature>
<evidence type="ECO:0000259" key="9">
    <source>
        <dbReference type="Pfam" id="PF21082"/>
    </source>
</evidence>
<dbReference type="RefSeq" id="WP_100264522.1">
    <property type="nucleotide sequence ID" value="NZ_CP018800.1"/>
</dbReference>
<dbReference type="PANTHER" id="PTHR30221:SF1">
    <property type="entry name" value="SMALL-CONDUCTANCE MECHANOSENSITIVE CHANNEL"/>
    <property type="match status" value="1"/>
</dbReference>
<dbReference type="SUPFAM" id="SSF82861">
    <property type="entry name" value="Mechanosensitive channel protein MscS (YggB), transmembrane region"/>
    <property type="match status" value="1"/>
</dbReference>
<keyword evidence="5 7" id="KW-1133">Transmembrane helix</keyword>
<dbReference type="Gene3D" id="3.30.70.100">
    <property type="match status" value="1"/>
</dbReference>
<evidence type="ECO:0000313" key="11">
    <source>
        <dbReference type="EMBL" id="ATX80993.1"/>
    </source>
</evidence>
<evidence type="ECO:0000256" key="3">
    <source>
        <dbReference type="ARBA" id="ARBA00022475"/>
    </source>
</evidence>
<dbReference type="Gene3D" id="1.10.287.1260">
    <property type="match status" value="1"/>
</dbReference>
<keyword evidence="6 7" id="KW-0472">Membrane</keyword>
<dbReference type="Pfam" id="PF05552">
    <property type="entry name" value="MS_channel_1st_1"/>
    <property type="match status" value="1"/>
</dbReference>
<comment type="caution">
    <text evidence="7">Lacks conserved residue(s) required for the propagation of feature annotation.</text>
</comment>
<keyword evidence="7" id="KW-0407">Ion channel</keyword>
<dbReference type="SUPFAM" id="SSF82689">
    <property type="entry name" value="Mechanosensitive channel protein MscS (YggB), C-terminal domain"/>
    <property type="match status" value="1"/>
</dbReference>
<organism evidence="11 12">
    <name type="scientific">Mariprofundus ferrinatatus</name>
    <dbReference type="NCBI Taxonomy" id="1921087"/>
    <lineage>
        <taxon>Bacteria</taxon>
        <taxon>Pseudomonadati</taxon>
        <taxon>Pseudomonadota</taxon>
        <taxon>Candidatius Mariprofundia</taxon>
        <taxon>Mariprofundales</taxon>
        <taxon>Mariprofundaceae</taxon>
        <taxon>Mariprofundus</taxon>
    </lineage>
</organism>
<keyword evidence="4 7" id="KW-0812">Transmembrane</keyword>
<dbReference type="Proteomes" id="UP000231637">
    <property type="component" value="Chromosome"/>
</dbReference>
<comment type="similarity">
    <text evidence="2 7">Belongs to the MscS (TC 1.A.23) family.</text>
</comment>
<dbReference type="Pfam" id="PF21088">
    <property type="entry name" value="MS_channel_1st"/>
    <property type="match status" value="1"/>
</dbReference>
<dbReference type="AlphaFoldDB" id="A0A2K8L175"/>
<protein>
    <recommendedName>
        <fullName evidence="7">Small-conductance mechanosensitive channel</fullName>
    </recommendedName>
</protein>
<evidence type="ECO:0000259" key="10">
    <source>
        <dbReference type="Pfam" id="PF21088"/>
    </source>
</evidence>
<dbReference type="GO" id="GO:0005886">
    <property type="term" value="C:plasma membrane"/>
    <property type="evidence" value="ECO:0007669"/>
    <property type="project" value="UniProtKB-SubCell"/>
</dbReference>
<feature type="domain" description="Mechanosensitive ion channel transmembrane helices 2/3" evidence="10">
    <location>
        <begin position="63"/>
        <end position="103"/>
    </location>
</feature>